<dbReference type="InParanoid" id="E9HVC5"/>
<reference evidence="1 2" key="1">
    <citation type="journal article" date="2011" name="Science">
        <title>The ecoresponsive genome of Daphnia pulex.</title>
        <authorList>
            <person name="Colbourne J.K."/>
            <person name="Pfrender M.E."/>
            <person name="Gilbert D."/>
            <person name="Thomas W.K."/>
            <person name="Tucker A."/>
            <person name="Oakley T.H."/>
            <person name="Tokishita S."/>
            <person name="Aerts A."/>
            <person name="Arnold G.J."/>
            <person name="Basu M.K."/>
            <person name="Bauer D.J."/>
            <person name="Caceres C.E."/>
            <person name="Carmel L."/>
            <person name="Casola C."/>
            <person name="Choi J.H."/>
            <person name="Detter J.C."/>
            <person name="Dong Q."/>
            <person name="Dusheyko S."/>
            <person name="Eads B.D."/>
            <person name="Frohlich T."/>
            <person name="Geiler-Samerotte K.A."/>
            <person name="Gerlach D."/>
            <person name="Hatcher P."/>
            <person name="Jogdeo S."/>
            <person name="Krijgsveld J."/>
            <person name="Kriventseva E.V."/>
            <person name="Kultz D."/>
            <person name="Laforsch C."/>
            <person name="Lindquist E."/>
            <person name="Lopez J."/>
            <person name="Manak J.R."/>
            <person name="Muller J."/>
            <person name="Pangilinan J."/>
            <person name="Patwardhan R.P."/>
            <person name="Pitluck S."/>
            <person name="Pritham E.J."/>
            <person name="Rechtsteiner A."/>
            <person name="Rho M."/>
            <person name="Rogozin I.B."/>
            <person name="Sakarya O."/>
            <person name="Salamov A."/>
            <person name="Schaack S."/>
            <person name="Shapiro H."/>
            <person name="Shiga Y."/>
            <person name="Skalitzky C."/>
            <person name="Smith Z."/>
            <person name="Souvorov A."/>
            <person name="Sung W."/>
            <person name="Tang Z."/>
            <person name="Tsuchiya D."/>
            <person name="Tu H."/>
            <person name="Vos H."/>
            <person name="Wang M."/>
            <person name="Wolf Y.I."/>
            <person name="Yamagata H."/>
            <person name="Yamada T."/>
            <person name="Ye Y."/>
            <person name="Shaw J.R."/>
            <person name="Andrews J."/>
            <person name="Crease T.J."/>
            <person name="Tang H."/>
            <person name="Lucas S.M."/>
            <person name="Robertson H.M."/>
            <person name="Bork P."/>
            <person name="Koonin E.V."/>
            <person name="Zdobnov E.M."/>
            <person name="Grigoriev I.V."/>
            <person name="Lynch M."/>
            <person name="Boore J.L."/>
        </authorList>
    </citation>
    <scope>NUCLEOTIDE SEQUENCE [LARGE SCALE GENOMIC DNA]</scope>
</reference>
<dbReference type="OMA" id="WWERTNI"/>
<proteinExistence type="predicted"/>
<protein>
    <submittedName>
        <fullName evidence="1">Uncharacterized protein</fullName>
    </submittedName>
</protein>
<dbReference type="OrthoDB" id="204305at2759"/>
<dbReference type="PhylomeDB" id="E9HVC5"/>
<dbReference type="HOGENOM" id="CLU_064809_0_0_1"/>
<name>E9HVC5_DAPPU</name>
<keyword evidence="2" id="KW-1185">Reference proteome</keyword>
<evidence type="ECO:0000313" key="2">
    <source>
        <dbReference type="Proteomes" id="UP000000305"/>
    </source>
</evidence>
<dbReference type="Proteomes" id="UP000000305">
    <property type="component" value="Unassembled WGS sequence"/>
</dbReference>
<dbReference type="AlphaFoldDB" id="E9HVC5"/>
<sequence length="384" mass="44042">MFPKPLQQLFNRHNARLTLILLAIASFGLVVKNVSFEENELMPECSADDDLPEEDFYVSSLCNCGKKIPIQSNETAEPDAFQWCSAESSVRGHHQRIVTYALFGNAHNASVFRRYYSNLRNISLTVEKQYPGYVIRIYHNVVDDPDSEGYRQLCNVYCRYPNVDLCSVPELADRIGDNSTTPIDPVLIRGLNPRMYRYLVMLDPNVDLFISRDVDSLIFQREVDAVRQWLPSNYTFHLMRDHKGHGSIILAGMFGVKLDQRRDLVEGLARALILSGQNIIGHQDQASLDRIVWPVAKYDVITNLVLIDFYGLINDFIRVNSDQMAHDSYHCQNPYIVKTSVLKVFPFPTKRNGRYYIGGAGHELYPEICPIACRPPDHQDWEFC</sequence>
<gene>
    <name evidence="1" type="ORF">DAPPUDRAFT_266641</name>
</gene>
<dbReference type="EMBL" id="GL732848">
    <property type="protein sequence ID" value="EFX64309.1"/>
    <property type="molecule type" value="Genomic_DNA"/>
</dbReference>
<evidence type="ECO:0000313" key="1">
    <source>
        <dbReference type="EMBL" id="EFX64309.1"/>
    </source>
</evidence>
<organism evidence="1 2">
    <name type="scientific">Daphnia pulex</name>
    <name type="common">Water flea</name>
    <dbReference type="NCBI Taxonomy" id="6669"/>
    <lineage>
        <taxon>Eukaryota</taxon>
        <taxon>Metazoa</taxon>
        <taxon>Ecdysozoa</taxon>
        <taxon>Arthropoda</taxon>
        <taxon>Crustacea</taxon>
        <taxon>Branchiopoda</taxon>
        <taxon>Diplostraca</taxon>
        <taxon>Cladocera</taxon>
        <taxon>Anomopoda</taxon>
        <taxon>Daphniidae</taxon>
        <taxon>Daphnia</taxon>
    </lineage>
</organism>
<dbReference type="eggNOG" id="ENOG502RXVF">
    <property type="taxonomic scope" value="Eukaryota"/>
</dbReference>
<accession>E9HVC5</accession>
<dbReference type="KEGG" id="dpx:DAPPUDRAFT_266641"/>